<feature type="region of interest" description="Disordered" evidence="1">
    <location>
        <begin position="1"/>
        <end position="23"/>
    </location>
</feature>
<dbReference type="RefSeq" id="WP_208976742.1">
    <property type="nucleotide sequence ID" value="NZ_FOWE01000006.1"/>
</dbReference>
<dbReference type="InterPro" id="IPR000014">
    <property type="entry name" value="PAS"/>
</dbReference>
<dbReference type="AlphaFoldDB" id="A0A1I5GGE3"/>
<evidence type="ECO:0000259" key="2">
    <source>
        <dbReference type="Pfam" id="PF08447"/>
    </source>
</evidence>
<organism evidence="3 4">
    <name type="scientific">Geodermatophilus obscurus</name>
    <dbReference type="NCBI Taxonomy" id="1861"/>
    <lineage>
        <taxon>Bacteria</taxon>
        <taxon>Bacillati</taxon>
        <taxon>Actinomycetota</taxon>
        <taxon>Actinomycetes</taxon>
        <taxon>Geodermatophilales</taxon>
        <taxon>Geodermatophilaceae</taxon>
        <taxon>Geodermatophilus</taxon>
    </lineage>
</organism>
<dbReference type="Gene3D" id="3.30.450.20">
    <property type="entry name" value="PAS domain"/>
    <property type="match status" value="1"/>
</dbReference>
<dbReference type="Pfam" id="PF08447">
    <property type="entry name" value="PAS_3"/>
    <property type="match status" value="1"/>
</dbReference>
<evidence type="ECO:0000313" key="3">
    <source>
        <dbReference type="EMBL" id="SFO34973.1"/>
    </source>
</evidence>
<evidence type="ECO:0000313" key="4">
    <source>
        <dbReference type="Proteomes" id="UP000183642"/>
    </source>
</evidence>
<gene>
    <name evidence="3" type="ORF">SAMN05660359_02861</name>
</gene>
<evidence type="ECO:0000256" key="1">
    <source>
        <dbReference type="SAM" id="MobiDB-lite"/>
    </source>
</evidence>
<sequence length="192" mass="21545">MLNTRPRTAAPRSGRPAVRPTGEERSFPADELIVSKTDPRGVITYANDVFLRVGAYSLDEVIGQPHNLIRHPDMPRAVFKLLWDTLAARQELFAYVNNLAADGANYWVLAHVTPSYGPDGSVVGYHSSRRRPSPRALDRVRPLYERLLVEERRHPNARAAVAASSELLDRLIAEQAASYEDFVWTVIGQEEN</sequence>
<proteinExistence type="predicted"/>
<protein>
    <submittedName>
        <fullName evidence="3">PAS domain S-box-containing protein</fullName>
    </submittedName>
</protein>
<dbReference type="EMBL" id="FOWE01000006">
    <property type="protein sequence ID" value="SFO34973.1"/>
    <property type="molecule type" value="Genomic_DNA"/>
</dbReference>
<name>A0A1I5GGE3_9ACTN</name>
<dbReference type="CDD" id="cd00130">
    <property type="entry name" value="PAS"/>
    <property type="match status" value="1"/>
</dbReference>
<dbReference type="InterPro" id="IPR013655">
    <property type="entry name" value="PAS_fold_3"/>
</dbReference>
<dbReference type="NCBIfam" id="TIGR00229">
    <property type="entry name" value="sensory_box"/>
    <property type="match status" value="1"/>
</dbReference>
<dbReference type="InterPro" id="IPR035965">
    <property type="entry name" value="PAS-like_dom_sf"/>
</dbReference>
<dbReference type="SUPFAM" id="SSF55785">
    <property type="entry name" value="PYP-like sensor domain (PAS domain)"/>
    <property type="match status" value="1"/>
</dbReference>
<keyword evidence="4" id="KW-1185">Reference proteome</keyword>
<reference evidence="4" key="1">
    <citation type="submission" date="2016-10" db="EMBL/GenBank/DDBJ databases">
        <authorList>
            <person name="Varghese N."/>
            <person name="Submissions S."/>
        </authorList>
    </citation>
    <scope>NUCLEOTIDE SEQUENCE [LARGE SCALE GENOMIC DNA]</scope>
    <source>
        <strain evidence="4">DSM 43161</strain>
    </source>
</reference>
<dbReference type="Proteomes" id="UP000183642">
    <property type="component" value="Unassembled WGS sequence"/>
</dbReference>
<accession>A0A1I5GGE3</accession>
<feature type="domain" description="PAS fold-3" evidence="2">
    <location>
        <begin position="44"/>
        <end position="126"/>
    </location>
</feature>